<dbReference type="InterPro" id="IPR036942">
    <property type="entry name" value="Beta-barrel_TonB_sf"/>
</dbReference>
<dbReference type="PANTHER" id="PTHR30069">
    <property type="entry name" value="TONB-DEPENDENT OUTER MEMBRANE RECEPTOR"/>
    <property type="match status" value="1"/>
</dbReference>
<dbReference type="eggNOG" id="COG4771">
    <property type="taxonomic scope" value="Bacteria"/>
</dbReference>
<dbReference type="AlphaFoldDB" id="F5J022"/>
<dbReference type="Proteomes" id="UP000004913">
    <property type="component" value="Unassembled WGS sequence"/>
</dbReference>
<name>F5J022_9BACT</name>
<evidence type="ECO:0000259" key="12">
    <source>
        <dbReference type="Pfam" id="PF07715"/>
    </source>
</evidence>
<dbReference type="GO" id="GO:0044718">
    <property type="term" value="P:siderophore transmembrane transport"/>
    <property type="evidence" value="ECO:0007669"/>
    <property type="project" value="TreeGrafter"/>
</dbReference>
<dbReference type="STRING" id="742766.HMPREF9455_02689"/>
<keyword evidence="5 9" id="KW-0798">TonB box</keyword>
<dbReference type="EMBL" id="ADLV01000032">
    <property type="protein sequence ID" value="EGK00900.1"/>
    <property type="molecule type" value="Genomic_DNA"/>
</dbReference>
<proteinExistence type="inferred from homology"/>
<dbReference type="InterPro" id="IPR000531">
    <property type="entry name" value="Beta-barrel_TonB"/>
</dbReference>
<dbReference type="InterPro" id="IPR012910">
    <property type="entry name" value="Plug_dom"/>
</dbReference>
<comment type="caution">
    <text evidence="13">The sequence shown here is derived from an EMBL/GenBank/DDBJ whole genome shotgun (WGS) entry which is preliminary data.</text>
</comment>
<feature type="domain" description="TonB-dependent receptor-like beta-barrel" evidence="11">
    <location>
        <begin position="341"/>
        <end position="745"/>
    </location>
</feature>
<evidence type="ECO:0000256" key="3">
    <source>
        <dbReference type="ARBA" id="ARBA00022452"/>
    </source>
</evidence>
<dbReference type="InterPro" id="IPR008969">
    <property type="entry name" value="CarboxyPept-like_regulatory"/>
</dbReference>
<evidence type="ECO:0000256" key="4">
    <source>
        <dbReference type="ARBA" id="ARBA00022692"/>
    </source>
</evidence>
<comment type="similarity">
    <text evidence="8 9">Belongs to the TonB-dependent receptor family.</text>
</comment>
<keyword evidence="6 8" id="KW-0472">Membrane</keyword>
<sequence length="794" mass="87857">MKKHIIVLFILILSAGVMQANLVRTDANIFGHVVNSKTGQHISYINIILKNTTIGVATDASGHYALKNLPEGTFTVVAEGIGFKPQEKEIELKRGKSLEVNFEIEEDALNLNEVVVTAGRTSQKRAEAPVIVNTISTKMLETTQSVVLGEGLNYCTGLRYENDCQNCGFSQIRMNGMEGPYSQILINSRPIFSGLAGVYGLELIPANMLERIEVVRGGGSVLYGSNAIAGTINLILKDPKTNSFEAGFNTSLIGTGLSGSNGPAADYNATMNATLVTEDHKTGISVFGNMRDRKMFDANDDSFSEIAPMKNTVIGTRIFHRPGYRSKISLDFFNIREQRKGGNKQDYPDHERDISESVKHDMVTGALTYEQYLRESDLLTVFASGQYLDRDSYYGANQSLSDYGNTKDKTFNIGAQYKASINDISTIIGGVEHTGSHLTDKKLGYPEYKVNDDGEIETTHVPNRIVSDQSLTTTGAFAQYEIKVGKAKFLAGARVEHYSINDKQTDSDKSGTVLVPRASVMYDLTDYLQTRLGFSRGYRAPQIFDEDLHIETSGSRQVINKNDPDLKQENSSSLTLSFDFNKKLGSVNTNILIEGFYNKLHNPFRNEIGEPDENGTVIYTRINSKDGASVQGLNLELKVMPSDKLSASAGFTIQSSKYKTAEETFGEKNFFRTPDTYGFFTVDWEFARNFGVSATGNYTGRMLVPYFGVGLPEGDARDAGELRKSKTFFDAGLKFHYDMKITGGVTVEWFAGMKNIFNSYQKDFDKGIDRDPSYIYGPSLPRTVFLGFKIGNLL</sequence>
<dbReference type="GO" id="GO:0009279">
    <property type="term" value="C:cell outer membrane"/>
    <property type="evidence" value="ECO:0007669"/>
    <property type="project" value="UniProtKB-SubCell"/>
</dbReference>
<dbReference type="Pfam" id="PF00593">
    <property type="entry name" value="TonB_dep_Rec_b-barrel"/>
    <property type="match status" value="1"/>
</dbReference>
<evidence type="ECO:0000256" key="8">
    <source>
        <dbReference type="PROSITE-ProRule" id="PRU01360"/>
    </source>
</evidence>
<evidence type="ECO:0000313" key="13">
    <source>
        <dbReference type="EMBL" id="EGK00900.1"/>
    </source>
</evidence>
<dbReference type="Pfam" id="PF13715">
    <property type="entry name" value="CarbopepD_reg_2"/>
    <property type="match status" value="1"/>
</dbReference>
<protein>
    <recommendedName>
        <fullName evidence="15">TonB-dependent receptor</fullName>
    </recommendedName>
</protein>
<dbReference type="GO" id="GO:0015344">
    <property type="term" value="F:siderophore uptake transmembrane transporter activity"/>
    <property type="evidence" value="ECO:0007669"/>
    <property type="project" value="TreeGrafter"/>
</dbReference>
<evidence type="ECO:0000256" key="7">
    <source>
        <dbReference type="ARBA" id="ARBA00023237"/>
    </source>
</evidence>
<evidence type="ECO:0008006" key="15">
    <source>
        <dbReference type="Google" id="ProtNLM"/>
    </source>
</evidence>
<dbReference type="OrthoDB" id="9760333at2"/>
<keyword evidence="4 8" id="KW-0812">Transmembrane</keyword>
<keyword evidence="7 8" id="KW-0998">Cell outer membrane</keyword>
<keyword evidence="14" id="KW-1185">Reference proteome</keyword>
<evidence type="ECO:0000256" key="6">
    <source>
        <dbReference type="ARBA" id="ARBA00023136"/>
    </source>
</evidence>
<dbReference type="PROSITE" id="PS52016">
    <property type="entry name" value="TONB_DEPENDENT_REC_3"/>
    <property type="match status" value="1"/>
</dbReference>
<feature type="signal peptide" evidence="10">
    <location>
        <begin position="1"/>
        <end position="20"/>
    </location>
</feature>
<evidence type="ECO:0000256" key="5">
    <source>
        <dbReference type="ARBA" id="ARBA00023077"/>
    </source>
</evidence>
<dbReference type="SUPFAM" id="SSF49464">
    <property type="entry name" value="Carboxypeptidase regulatory domain-like"/>
    <property type="match status" value="1"/>
</dbReference>
<evidence type="ECO:0000256" key="2">
    <source>
        <dbReference type="ARBA" id="ARBA00022448"/>
    </source>
</evidence>
<evidence type="ECO:0000313" key="14">
    <source>
        <dbReference type="Proteomes" id="UP000004913"/>
    </source>
</evidence>
<evidence type="ECO:0000259" key="11">
    <source>
        <dbReference type="Pfam" id="PF00593"/>
    </source>
</evidence>
<dbReference type="Gene3D" id="2.170.130.10">
    <property type="entry name" value="TonB-dependent receptor, plug domain"/>
    <property type="match status" value="1"/>
</dbReference>
<comment type="subcellular location">
    <subcellularLocation>
        <location evidence="1 8">Cell outer membrane</location>
        <topology evidence="1 8">Multi-pass membrane protein</topology>
    </subcellularLocation>
</comment>
<feature type="domain" description="TonB-dependent receptor plug" evidence="12">
    <location>
        <begin position="126"/>
        <end position="231"/>
    </location>
</feature>
<dbReference type="InterPro" id="IPR039426">
    <property type="entry name" value="TonB-dep_rcpt-like"/>
</dbReference>
<reference evidence="13 14" key="1">
    <citation type="submission" date="2011-04" db="EMBL/GenBank/DDBJ databases">
        <title>The Genome Sequence of Dysgonomonas gadei ATCC BAA-286.</title>
        <authorList>
            <consortium name="The Broad Institute Genome Sequencing Platform"/>
            <person name="Earl A."/>
            <person name="Ward D."/>
            <person name="Feldgarden M."/>
            <person name="Gevers D."/>
            <person name="Pudlo N."/>
            <person name="Martens E."/>
            <person name="Allen-Vercoe E."/>
            <person name="Young S.K."/>
            <person name="Zeng Q."/>
            <person name="Gargeya S."/>
            <person name="Fitzgerald M."/>
            <person name="Haas B."/>
            <person name="Abouelleil A."/>
            <person name="Alvarado L."/>
            <person name="Arachchi H.M."/>
            <person name="Berlin A."/>
            <person name="Brown A."/>
            <person name="Chapman S.B."/>
            <person name="Chen Z."/>
            <person name="Dunbar C."/>
            <person name="Freedman E."/>
            <person name="Gearin G."/>
            <person name="Gellesch M."/>
            <person name="Goldberg J."/>
            <person name="Griggs A."/>
            <person name="Gujja S."/>
            <person name="Heiman D."/>
            <person name="Howarth C."/>
            <person name="Larson L."/>
            <person name="Lui A."/>
            <person name="MacDonald P.J.P."/>
            <person name="Mehta T."/>
            <person name="Montmayeur A."/>
            <person name="Murphy C."/>
            <person name="Neiman D."/>
            <person name="Pearson M."/>
            <person name="Priest M."/>
            <person name="Roberts A."/>
            <person name="Saif S."/>
            <person name="Shea T."/>
            <person name="Shenoy N."/>
            <person name="Sisk P."/>
            <person name="Stolte C."/>
            <person name="Sykes S."/>
            <person name="Yandava C."/>
            <person name="Wortman J."/>
            <person name="Nusbaum C."/>
            <person name="Birren B."/>
        </authorList>
    </citation>
    <scope>NUCLEOTIDE SEQUENCE [LARGE SCALE GENOMIC DNA]</scope>
    <source>
        <strain evidence="13 14">ATCC BAA-286</strain>
    </source>
</reference>
<dbReference type="HOGENOM" id="CLU_012669_1_0_10"/>
<organism evidence="13 14">
    <name type="scientific">Dysgonomonas gadei ATCC BAA-286</name>
    <dbReference type="NCBI Taxonomy" id="742766"/>
    <lineage>
        <taxon>Bacteria</taxon>
        <taxon>Pseudomonadati</taxon>
        <taxon>Bacteroidota</taxon>
        <taxon>Bacteroidia</taxon>
        <taxon>Bacteroidales</taxon>
        <taxon>Dysgonomonadaceae</taxon>
        <taxon>Dysgonomonas</taxon>
    </lineage>
</organism>
<dbReference type="RefSeq" id="WP_006800219.1">
    <property type="nucleotide sequence ID" value="NZ_GL891985.1"/>
</dbReference>
<dbReference type="Pfam" id="PF07715">
    <property type="entry name" value="Plug"/>
    <property type="match status" value="1"/>
</dbReference>
<accession>F5J022</accession>
<dbReference type="PANTHER" id="PTHR30069:SF57">
    <property type="entry name" value="TONB-DEPENDENT RECEPTOR"/>
    <property type="match status" value="1"/>
</dbReference>
<feature type="chain" id="PRO_5003324205" description="TonB-dependent receptor" evidence="10">
    <location>
        <begin position="21"/>
        <end position="794"/>
    </location>
</feature>
<keyword evidence="3 8" id="KW-1134">Transmembrane beta strand</keyword>
<evidence type="ECO:0000256" key="1">
    <source>
        <dbReference type="ARBA" id="ARBA00004571"/>
    </source>
</evidence>
<gene>
    <name evidence="13" type="ORF">HMPREF9455_02689</name>
</gene>
<dbReference type="Gene3D" id="2.40.170.20">
    <property type="entry name" value="TonB-dependent receptor, beta-barrel domain"/>
    <property type="match status" value="1"/>
</dbReference>
<dbReference type="SUPFAM" id="SSF56935">
    <property type="entry name" value="Porins"/>
    <property type="match status" value="1"/>
</dbReference>
<evidence type="ECO:0000256" key="9">
    <source>
        <dbReference type="RuleBase" id="RU003357"/>
    </source>
</evidence>
<evidence type="ECO:0000256" key="10">
    <source>
        <dbReference type="SAM" id="SignalP"/>
    </source>
</evidence>
<dbReference type="Gene3D" id="2.60.40.1120">
    <property type="entry name" value="Carboxypeptidase-like, regulatory domain"/>
    <property type="match status" value="1"/>
</dbReference>
<dbReference type="InterPro" id="IPR037066">
    <property type="entry name" value="Plug_dom_sf"/>
</dbReference>
<keyword evidence="2 8" id="KW-0813">Transport</keyword>
<keyword evidence="10" id="KW-0732">Signal</keyword>